<dbReference type="InterPro" id="IPR058348">
    <property type="entry name" value="DUF8035"/>
</dbReference>
<dbReference type="OrthoDB" id="5410752at2759"/>
<feature type="region of interest" description="Disordered" evidence="1">
    <location>
        <begin position="89"/>
        <end position="286"/>
    </location>
</feature>
<feature type="domain" description="DUF8035" evidence="2">
    <location>
        <begin position="437"/>
        <end position="475"/>
    </location>
</feature>
<feature type="compositionally biased region" description="Pro residues" evidence="1">
    <location>
        <begin position="197"/>
        <end position="208"/>
    </location>
</feature>
<feature type="compositionally biased region" description="Basic and acidic residues" evidence="1">
    <location>
        <begin position="212"/>
        <end position="228"/>
    </location>
</feature>
<gene>
    <name evidence="3" type="ORF">TCAP_02870</name>
</gene>
<evidence type="ECO:0000313" key="3">
    <source>
        <dbReference type="EMBL" id="PNY27191.1"/>
    </source>
</evidence>
<dbReference type="Pfam" id="PF26118">
    <property type="entry name" value="DUF8035"/>
    <property type="match status" value="1"/>
</dbReference>
<dbReference type="PANTHER" id="PTHR48148:SF2">
    <property type="entry name" value="PA14 DOMAIN-CONTAINING PROTEIN"/>
    <property type="match status" value="1"/>
</dbReference>
<feature type="compositionally biased region" description="Basic and acidic residues" evidence="1">
    <location>
        <begin position="177"/>
        <end position="193"/>
    </location>
</feature>
<feature type="compositionally biased region" description="Basic and acidic residues" evidence="1">
    <location>
        <begin position="127"/>
        <end position="148"/>
    </location>
</feature>
<reference evidence="3 4" key="1">
    <citation type="submission" date="2017-08" db="EMBL/GenBank/DDBJ databases">
        <title>Harnessing the power of phylogenomics to disentangle the directionality and signatures of interkingdom host jumping in the parasitic fungal genus Tolypocladium.</title>
        <authorList>
            <person name="Quandt C.A."/>
            <person name="Patterson W."/>
            <person name="Spatafora J.W."/>
        </authorList>
    </citation>
    <scope>NUCLEOTIDE SEQUENCE [LARGE SCALE GENOMIC DNA]</scope>
    <source>
        <strain evidence="3 4">CBS 113982</strain>
    </source>
</reference>
<dbReference type="PANTHER" id="PTHR48148">
    <property type="entry name" value="KERATINOCYTE PROLINE-RICH PROTEIN"/>
    <property type="match status" value="1"/>
</dbReference>
<name>A0A2K3QI26_9HYPO</name>
<dbReference type="STRING" id="45235.A0A2K3QI26"/>
<protein>
    <recommendedName>
        <fullName evidence="2">DUF8035 domain-containing protein</fullName>
    </recommendedName>
</protein>
<proteinExistence type="predicted"/>
<dbReference type="Proteomes" id="UP000236621">
    <property type="component" value="Unassembled WGS sequence"/>
</dbReference>
<sequence length="578" mass="68209">MSHRGARMTEFEERERDYYPPPRRSAPEFEDVEYRSRVVTRSPPPRNRVATRELDEVDIRVRERETDRMPTFLREDARRAEAGPMVLRQRDVESFDRHNHRSPSPVRVREERIVRRHKSASPPALRGGEHEHSRTRIVERERERERVRSPSAVRRRSPSPRPVRFVQRRQRSPSPVTRERIHTRIVEREKERISSPSPSPPPPPPPVFRGPTIEREVITHYTDVDHGVVRARPPSPPPAPRPRARERETDIDISLSKNRTEVDIHQSSGQARSRSRERRSRFHDDDIAIRRDSDRLRIDDYSSSHRRARSAAPVASPVDEEAAYVTSKIDSRGRMGEAWGGATKDWAIVDVPPGTERVRMDGAGGASTDTTWSKYSGVRRTQFIPERDGALVPREPSPAPVRDRTSVAVYDREREIDVDIDRRITRTPMPPPPPPPKEMWTEITKDLVTREAIEQMGYEYEETKWFFYIMDYLRYVRTACSGSRHGNGNRGYANVFPQDDVLRLTELTDSIRRARKERVRDIQWERDWRDEWERPFRRHHHDHHHDHWRSSREEWDDERVREREVIYDSRRPAGGYLR</sequence>
<dbReference type="EMBL" id="NRSZ01000447">
    <property type="protein sequence ID" value="PNY27191.1"/>
    <property type="molecule type" value="Genomic_DNA"/>
</dbReference>
<evidence type="ECO:0000313" key="4">
    <source>
        <dbReference type="Proteomes" id="UP000236621"/>
    </source>
</evidence>
<keyword evidence="4" id="KW-1185">Reference proteome</keyword>
<feature type="compositionally biased region" description="Basic and acidic residues" evidence="1">
    <location>
        <begin position="7"/>
        <end position="18"/>
    </location>
</feature>
<evidence type="ECO:0000256" key="1">
    <source>
        <dbReference type="SAM" id="MobiDB-lite"/>
    </source>
</evidence>
<feature type="region of interest" description="Disordered" evidence="1">
    <location>
        <begin position="1"/>
        <end position="50"/>
    </location>
</feature>
<evidence type="ECO:0000259" key="2">
    <source>
        <dbReference type="Pfam" id="PF26118"/>
    </source>
</evidence>
<dbReference type="AlphaFoldDB" id="A0A2K3QI26"/>
<organism evidence="3 4">
    <name type="scientific">Tolypocladium capitatum</name>
    <dbReference type="NCBI Taxonomy" id="45235"/>
    <lineage>
        <taxon>Eukaryota</taxon>
        <taxon>Fungi</taxon>
        <taxon>Dikarya</taxon>
        <taxon>Ascomycota</taxon>
        <taxon>Pezizomycotina</taxon>
        <taxon>Sordariomycetes</taxon>
        <taxon>Hypocreomycetidae</taxon>
        <taxon>Hypocreales</taxon>
        <taxon>Ophiocordycipitaceae</taxon>
        <taxon>Tolypocladium</taxon>
    </lineage>
</organism>
<comment type="caution">
    <text evidence="3">The sequence shown here is derived from an EMBL/GenBank/DDBJ whole genome shotgun (WGS) entry which is preliminary data.</text>
</comment>
<accession>A0A2K3QI26</accession>